<dbReference type="Pfam" id="PF07679">
    <property type="entry name" value="I-set"/>
    <property type="match status" value="3"/>
</dbReference>
<evidence type="ECO:0000256" key="12">
    <source>
        <dbReference type="SAM" id="Phobius"/>
    </source>
</evidence>
<name>A0A819C4C5_9BILA</name>
<evidence type="ECO:0000256" key="9">
    <source>
        <dbReference type="ARBA" id="ARBA00023180"/>
    </source>
</evidence>
<proteinExistence type="predicted"/>
<evidence type="ECO:0000256" key="11">
    <source>
        <dbReference type="SAM" id="MobiDB-lite"/>
    </source>
</evidence>
<keyword evidence="4" id="KW-0677">Repeat</keyword>
<keyword evidence="9" id="KW-0325">Glycoprotein</keyword>
<feature type="domain" description="Ig-like" evidence="13">
    <location>
        <begin position="538"/>
        <end position="642"/>
    </location>
</feature>
<dbReference type="InterPro" id="IPR003599">
    <property type="entry name" value="Ig_sub"/>
</dbReference>
<dbReference type="CDD" id="cd00096">
    <property type="entry name" value="Ig"/>
    <property type="match status" value="1"/>
</dbReference>
<evidence type="ECO:0000256" key="6">
    <source>
        <dbReference type="ARBA" id="ARBA00023136"/>
    </source>
</evidence>
<evidence type="ECO:0000313" key="14">
    <source>
        <dbReference type="EMBL" id="CAF3812575.1"/>
    </source>
</evidence>
<dbReference type="EMBL" id="CAJOAZ010001421">
    <property type="protein sequence ID" value="CAF3812575.1"/>
    <property type="molecule type" value="Genomic_DNA"/>
</dbReference>
<evidence type="ECO:0000313" key="15">
    <source>
        <dbReference type="Proteomes" id="UP000663844"/>
    </source>
</evidence>
<feature type="transmembrane region" description="Helical" evidence="12">
    <location>
        <begin position="660"/>
        <end position="681"/>
    </location>
</feature>
<dbReference type="InterPro" id="IPR003598">
    <property type="entry name" value="Ig_sub2"/>
</dbReference>
<evidence type="ECO:0000259" key="13">
    <source>
        <dbReference type="PROSITE" id="PS50835"/>
    </source>
</evidence>
<dbReference type="FunFam" id="2.60.40.10:FF:000016">
    <property type="entry name" value="Fibroblast growth factor receptor"/>
    <property type="match status" value="1"/>
</dbReference>
<organism evidence="14 15">
    <name type="scientific">Adineta steineri</name>
    <dbReference type="NCBI Taxonomy" id="433720"/>
    <lineage>
        <taxon>Eukaryota</taxon>
        <taxon>Metazoa</taxon>
        <taxon>Spiralia</taxon>
        <taxon>Gnathifera</taxon>
        <taxon>Rotifera</taxon>
        <taxon>Eurotatoria</taxon>
        <taxon>Bdelloidea</taxon>
        <taxon>Adinetida</taxon>
        <taxon>Adinetidae</taxon>
        <taxon>Adineta</taxon>
    </lineage>
</organism>
<evidence type="ECO:0000256" key="5">
    <source>
        <dbReference type="ARBA" id="ARBA00022989"/>
    </source>
</evidence>
<dbReference type="SMART" id="SM00408">
    <property type="entry name" value="IGc2"/>
    <property type="match status" value="3"/>
</dbReference>
<keyword evidence="3" id="KW-0732">Signal</keyword>
<feature type="domain" description="Ig-like" evidence="13">
    <location>
        <begin position="312"/>
        <end position="403"/>
    </location>
</feature>
<keyword evidence="5 12" id="KW-1133">Transmembrane helix</keyword>
<dbReference type="PANTHER" id="PTHR19890:SF10">
    <property type="entry name" value="FIBROBLAST GROWTH FACTOR RECEPTOR-LIKE 1"/>
    <property type="match status" value="1"/>
</dbReference>
<dbReference type="GO" id="GO:0016020">
    <property type="term" value="C:membrane"/>
    <property type="evidence" value="ECO:0007669"/>
    <property type="project" value="UniProtKB-SubCell"/>
</dbReference>
<sequence length="774" mass="88899">MDRVLNFDESVSDSVLVDAQQVLDDAAENENLCSGIQISDSIFENSTTGRCTSKRFKTNRSESVIKIDDDRLNRMNFFLKNIITTKTYLDVFLFIAGLFPFVQQNVENRSAKIRYLCVADTSTSSNQNSVSIHLCFERKVNFKHNFLNDLFPALKHIDYMYITNGDQYNIEIKQLANEKYVESCLYMIKTVKKEKFALKDKYLEKRNDVARNALKAETVQEGANIMKNDFPWEYIVHGDKMRGNVEYELREAKKQQLIDYKPIYDPITFKIPDEHREQIQEWIDNDFRKRINGEITRSRCLFMVGPTQHGPPTLLPDTTNFNTFDINENDPIELQCPVTNSPDLSIQWSKNNEDLDPMWSSSSNLVIKRFLLKIRQAHLTDAGLYKCDVVNGFGSIQVQFRINIKSDGAISTNVDNNEPQNVMPWEADSLHGEPPEFVSRSDDDQTGPTKVIQPEGTTVRLKCLASGKPLLEIRWKKNGKILSEDEYGVTQSQILIIKNLRQSDAGSYTCELFNSFGAINATYILAVTEKLQFFGDDPQNTSVDVDKTAMLNCRVQTNDPTTRIQWLKKINIQQLFRPNAIAFGSEQYENVEQFQEQQLQQYTKNILSRPLIISQVTKKDNGQYICLIQNDKATKYKKVFINVIDNHYGVTSSTNLNNHLLYVIIVALCVLVVILFFLFCYRHRRRKTNHHHSQHSHSTDGIKFSIKPRQPLTHHNGPMVPSTTARTSNNYIANTVASVPITRQYQQQRPIPTLSSDLTSPAKSSLYYARVQAF</sequence>
<dbReference type="InterPro" id="IPR013098">
    <property type="entry name" value="Ig_I-set"/>
</dbReference>
<dbReference type="InterPro" id="IPR036179">
    <property type="entry name" value="Ig-like_dom_sf"/>
</dbReference>
<evidence type="ECO:0000256" key="10">
    <source>
        <dbReference type="ARBA" id="ARBA00023319"/>
    </source>
</evidence>
<evidence type="ECO:0000256" key="2">
    <source>
        <dbReference type="ARBA" id="ARBA00022692"/>
    </source>
</evidence>
<comment type="subcellular location">
    <subcellularLocation>
        <location evidence="1">Membrane</location>
        <topology evidence="1">Single-pass membrane protein</topology>
    </subcellularLocation>
</comment>
<dbReference type="InterPro" id="IPR052615">
    <property type="entry name" value="FGFRL"/>
</dbReference>
<dbReference type="InterPro" id="IPR007110">
    <property type="entry name" value="Ig-like_dom"/>
</dbReference>
<dbReference type="SUPFAM" id="SSF48726">
    <property type="entry name" value="Immunoglobulin"/>
    <property type="match status" value="3"/>
</dbReference>
<evidence type="ECO:0000256" key="7">
    <source>
        <dbReference type="ARBA" id="ARBA00023157"/>
    </source>
</evidence>
<keyword evidence="2 12" id="KW-0812">Transmembrane</keyword>
<keyword evidence="8" id="KW-0675">Receptor</keyword>
<feature type="region of interest" description="Disordered" evidence="11">
    <location>
        <begin position="432"/>
        <end position="451"/>
    </location>
</feature>
<dbReference type="SMART" id="SM00409">
    <property type="entry name" value="IG"/>
    <property type="match status" value="3"/>
</dbReference>
<dbReference type="PROSITE" id="PS50835">
    <property type="entry name" value="IG_LIKE"/>
    <property type="match status" value="3"/>
</dbReference>
<evidence type="ECO:0000256" key="4">
    <source>
        <dbReference type="ARBA" id="ARBA00022737"/>
    </source>
</evidence>
<reference evidence="14" key="1">
    <citation type="submission" date="2021-02" db="EMBL/GenBank/DDBJ databases">
        <authorList>
            <person name="Nowell W R."/>
        </authorList>
    </citation>
    <scope>NUCLEOTIDE SEQUENCE</scope>
</reference>
<evidence type="ECO:0000256" key="3">
    <source>
        <dbReference type="ARBA" id="ARBA00022729"/>
    </source>
</evidence>
<protein>
    <recommendedName>
        <fullName evidence="13">Ig-like domain-containing protein</fullName>
    </recommendedName>
</protein>
<feature type="compositionally biased region" description="Basic and acidic residues" evidence="11">
    <location>
        <begin position="432"/>
        <end position="443"/>
    </location>
</feature>
<keyword evidence="7" id="KW-1015">Disulfide bond</keyword>
<evidence type="ECO:0000256" key="8">
    <source>
        <dbReference type="ARBA" id="ARBA00023170"/>
    </source>
</evidence>
<dbReference type="Proteomes" id="UP000663844">
    <property type="component" value="Unassembled WGS sequence"/>
</dbReference>
<keyword evidence="6 12" id="KW-0472">Membrane</keyword>
<dbReference type="PANTHER" id="PTHR19890">
    <property type="entry name" value="FIBROBLAST GROWTH FACTOR RECEPTOR"/>
    <property type="match status" value="1"/>
</dbReference>
<accession>A0A819C4C5</accession>
<dbReference type="AlphaFoldDB" id="A0A819C4C5"/>
<dbReference type="InterPro" id="IPR013783">
    <property type="entry name" value="Ig-like_fold"/>
</dbReference>
<keyword evidence="10" id="KW-0393">Immunoglobulin domain</keyword>
<evidence type="ECO:0000256" key="1">
    <source>
        <dbReference type="ARBA" id="ARBA00004167"/>
    </source>
</evidence>
<dbReference type="Gene3D" id="2.60.40.10">
    <property type="entry name" value="Immunoglobulins"/>
    <property type="match status" value="3"/>
</dbReference>
<gene>
    <name evidence="14" type="ORF">OXD698_LOCUS18924</name>
</gene>
<feature type="domain" description="Ig-like" evidence="13">
    <location>
        <begin position="435"/>
        <end position="526"/>
    </location>
</feature>
<comment type="caution">
    <text evidence="14">The sequence shown here is derived from an EMBL/GenBank/DDBJ whole genome shotgun (WGS) entry which is preliminary data.</text>
</comment>